<dbReference type="EMBL" id="CP001014">
    <property type="protein sequence ID" value="ACB40843.1"/>
    <property type="molecule type" value="Genomic_DNA"/>
</dbReference>
<organism evidence="1 2">
    <name type="scientific">Pyrobaculum neutrophilum (strain DSM 2338 / JCM 9278 / NBRC 100436 / V24Sta)</name>
    <name type="common">Thermoproteus neutrophilus</name>
    <dbReference type="NCBI Taxonomy" id="444157"/>
    <lineage>
        <taxon>Archaea</taxon>
        <taxon>Thermoproteota</taxon>
        <taxon>Thermoprotei</taxon>
        <taxon>Thermoproteales</taxon>
        <taxon>Thermoproteaceae</taxon>
        <taxon>Pyrobaculum</taxon>
    </lineage>
</organism>
<protein>
    <submittedName>
        <fullName evidence="1">NAD(+) kinase</fullName>
        <ecNumber evidence="1">2.7.1.23</ecNumber>
    </submittedName>
</protein>
<dbReference type="Gene3D" id="2.60.200.30">
    <property type="entry name" value="Probable inorganic polyphosphate/atp-NAD kinase, domain 2"/>
    <property type="match status" value="1"/>
</dbReference>
<keyword evidence="1" id="KW-0418">Kinase</keyword>
<dbReference type="SUPFAM" id="SSF111331">
    <property type="entry name" value="NAD kinase/diacylglycerol kinase-like"/>
    <property type="match status" value="1"/>
</dbReference>
<dbReference type="GO" id="GO:0019674">
    <property type="term" value="P:NAD+ metabolic process"/>
    <property type="evidence" value="ECO:0007669"/>
    <property type="project" value="InterPro"/>
</dbReference>
<dbReference type="PANTHER" id="PTHR20275:SF43">
    <property type="entry name" value="BIFUNCTIONAL NADP PHOSPHATASE_NAD KINASE"/>
    <property type="match status" value="1"/>
</dbReference>
<dbReference type="HOGENOM" id="CLU_1140606_0_0_2"/>
<accession>B1YBP1</accession>
<dbReference type="Gene3D" id="3.40.50.10330">
    <property type="entry name" value="Probable inorganic polyphosphate/atp-NAD kinase, domain 1"/>
    <property type="match status" value="1"/>
</dbReference>
<evidence type="ECO:0000313" key="2">
    <source>
        <dbReference type="Proteomes" id="UP000001694"/>
    </source>
</evidence>
<dbReference type="STRING" id="444157.Tneu_1928"/>
<dbReference type="PANTHER" id="PTHR20275">
    <property type="entry name" value="NAD KINASE"/>
    <property type="match status" value="1"/>
</dbReference>
<dbReference type="AlphaFoldDB" id="B1YBP1"/>
<dbReference type="KEGG" id="tne:Tneu_1928"/>
<dbReference type="Pfam" id="PF20143">
    <property type="entry name" value="NAD_kinase_C"/>
    <property type="match status" value="1"/>
</dbReference>
<dbReference type="InterPro" id="IPR017438">
    <property type="entry name" value="ATP-NAD_kinase_N"/>
</dbReference>
<sequence>MGVYAVFYRPDLKPLAEDFMRRYGAVELDCRGSYSHVFILGGDGTLLEALRRHPCLLDAVVVHMGLGRVNFYRSSDAPLSIEEAVGRVERGDYGVLEFSTLVYGDCTALNEFSIYRREMGRLLSFRLESDGGELEGRADGVIVSTPHGASGYVVSTFGPVVDFRAEVVVISFIAPFTLYLRPLVLSAGRVLVETSEDAVLVCDGRESRPGRRFEIRRGDRRLRLAVFGEFRFLNRVLERLRSI</sequence>
<dbReference type="InterPro" id="IPR016064">
    <property type="entry name" value="NAD/diacylglycerol_kinase_sf"/>
</dbReference>
<reference evidence="1" key="1">
    <citation type="submission" date="2008-03" db="EMBL/GenBank/DDBJ databases">
        <title>Complete sequence of Thermoproteus neutrophilus V24Sta.</title>
        <authorList>
            <consortium name="US DOE Joint Genome Institute"/>
            <person name="Copeland A."/>
            <person name="Lucas S."/>
            <person name="Lapidus A."/>
            <person name="Glavina del Rio T."/>
            <person name="Dalin E."/>
            <person name="Tice H."/>
            <person name="Bruce D."/>
            <person name="Goodwin L."/>
            <person name="Pitluck S."/>
            <person name="Sims D."/>
            <person name="Brettin T."/>
            <person name="Detter J.C."/>
            <person name="Han C."/>
            <person name="Kuske C.R."/>
            <person name="Schmutz J."/>
            <person name="Larimer F."/>
            <person name="Land M."/>
            <person name="Hauser L."/>
            <person name="Kyrpides N."/>
            <person name="Mikhailova N."/>
            <person name="Biddle J.F."/>
            <person name="Zhang Z."/>
            <person name="Fitz-Gibbon S.T."/>
            <person name="Lowe T.M."/>
            <person name="Saltikov C."/>
            <person name="House C.H."/>
            <person name="Richardson P."/>
        </authorList>
    </citation>
    <scope>NUCLEOTIDE SEQUENCE [LARGE SCALE GENOMIC DNA]</scope>
    <source>
        <strain evidence="1">V24Sta</strain>
    </source>
</reference>
<dbReference type="GO" id="GO:0006741">
    <property type="term" value="P:NADP+ biosynthetic process"/>
    <property type="evidence" value="ECO:0007669"/>
    <property type="project" value="TreeGrafter"/>
</dbReference>
<dbReference type="Proteomes" id="UP000001694">
    <property type="component" value="Chromosome"/>
</dbReference>
<proteinExistence type="predicted"/>
<dbReference type="EC" id="2.7.1.23" evidence="1"/>
<keyword evidence="2" id="KW-1185">Reference proteome</keyword>
<gene>
    <name evidence="1" type="ordered locus">Tneu_1928</name>
</gene>
<evidence type="ECO:0000313" key="1">
    <source>
        <dbReference type="EMBL" id="ACB40843.1"/>
    </source>
</evidence>
<dbReference type="GO" id="GO:0003951">
    <property type="term" value="F:NAD+ kinase activity"/>
    <property type="evidence" value="ECO:0007669"/>
    <property type="project" value="UniProtKB-EC"/>
</dbReference>
<dbReference type="eggNOG" id="arCOG01348">
    <property type="taxonomic scope" value="Archaea"/>
</dbReference>
<keyword evidence="1" id="KW-0808">Transferase</keyword>
<dbReference type="InterPro" id="IPR017437">
    <property type="entry name" value="ATP-NAD_kinase_PpnK-typ_C"/>
</dbReference>
<name>B1YBP1_PYRNV</name>